<dbReference type="InterPro" id="IPR011992">
    <property type="entry name" value="EF-hand-dom_pair"/>
</dbReference>
<dbReference type="GO" id="GO:0005509">
    <property type="term" value="F:calcium ion binding"/>
    <property type="evidence" value="ECO:0007669"/>
    <property type="project" value="InterPro"/>
</dbReference>
<reference evidence="2" key="1">
    <citation type="journal article" date="2020" name="G3 (Bethesda)">
        <title>High-Quality Assemblies for Three Invasive Social Wasps from the &lt;i&gt;Vespula&lt;/i&gt; Genus.</title>
        <authorList>
            <person name="Harrop T.W.R."/>
            <person name="Guhlin J."/>
            <person name="McLaughlin G.M."/>
            <person name="Permina E."/>
            <person name="Stockwell P."/>
            <person name="Gilligan J."/>
            <person name="Le Lec M.F."/>
            <person name="Gruber M.A.M."/>
            <person name="Quinn O."/>
            <person name="Lovegrove M."/>
            <person name="Duncan E.J."/>
            <person name="Remnant E.J."/>
            <person name="Van Eeckhoven J."/>
            <person name="Graham B."/>
            <person name="Knapp R.A."/>
            <person name="Langford K.W."/>
            <person name="Kronenberg Z."/>
            <person name="Press M.O."/>
            <person name="Eacker S.M."/>
            <person name="Wilson-Rankin E.E."/>
            <person name="Purcell J."/>
            <person name="Lester P.J."/>
            <person name="Dearden P.K."/>
        </authorList>
    </citation>
    <scope>NUCLEOTIDE SEQUENCE</scope>
    <source>
        <strain evidence="2">Linc-1</strain>
    </source>
</reference>
<sequence>MNAVIHRRYVSPDEAEKQASTCAFDHASNEGSLTKHQYKIAMTALFGYCPNKPEINYVFRSSSNKISLKEFEYWVFKKCPIGRSTISLETIFGLIDSDNKGYLTMIDLWKASEVIDMRISPSVWYKTFKELDQYQKGYIDLAEFIYIFTNIKNNINLNYT</sequence>
<dbReference type="EMBL" id="JACSDZ010000004">
    <property type="protein sequence ID" value="KAF7405703.1"/>
    <property type="molecule type" value="Genomic_DNA"/>
</dbReference>
<evidence type="ECO:0000313" key="3">
    <source>
        <dbReference type="Proteomes" id="UP000617340"/>
    </source>
</evidence>
<gene>
    <name evidence="2" type="ORF">HZH68_005072</name>
</gene>
<evidence type="ECO:0000313" key="2">
    <source>
        <dbReference type="EMBL" id="KAF7405703.1"/>
    </source>
</evidence>
<dbReference type="Gene3D" id="1.10.238.10">
    <property type="entry name" value="EF-hand"/>
    <property type="match status" value="1"/>
</dbReference>
<organism evidence="2 3">
    <name type="scientific">Vespula germanica</name>
    <name type="common">German yellow jacket</name>
    <name type="synonym">Paravespula germanica</name>
    <dbReference type="NCBI Taxonomy" id="30212"/>
    <lineage>
        <taxon>Eukaryota</taxon>
        <taxon>Metazoa</taxon>
        <taxon>Ecdysozoa</taxon>
        <taxon>Arthropoda</taxon>
        <taxon>Hexapoda</taxon>
        <taxon>Insecta</taxon>
        <taxon>Pterygota</taxon>
        <taxon>Neoptera</taxon>
        <taxon>Endopterygota</taxon>
        <taxon>Hymenoptera</taxon>
        <taxon>Apocrita</taxon>
        <taxon>Aculeata</taxon>
        <taxon>Vespoidea</taxon>
        <taxon>Vespidae</taxon>
        <taxon>Vespinae</taxon>
        <taxon>Vespula</taxon>
    </lineage>
</organism>
<dbReference type="Proteomes" id="UP000617340">
    <property type="component" value="Unassembled WGS sequence"/>
</dbReference>
<feature type="domain" description="EF-hand" evidence="1">
    <location>
        <begin position="119"/>
        <end position="154"/>
    </location>
</feature>
<accession>A0A834KFC5</accession>
<keyword evidence="3" id="KW-1185">Reference proteome</keyword>
<comment type="caution">
    <text evidence="2">The sequence shown here is derived from an EMBL/GenBank/DDBJ whole genome shotgun (WGS) entry which is preliminary data.</text>
</comment>
<dbReference type="PROSITE" id="PS50222">
    <property type="entry name" value="EF_HAND_2"/>
    <property type="match status" value="1"/>
</dbReference>
<protein>
    <recommendedName>
        <fullName evidence="1">EF-hand domain-containing protein</fullName>
    </recommendedName>
</protein>
<name>A0A834KFC5_VESGE</name>
<dbReference type="SUPFAM" id="SSF47473">
    <property type="entry name" value="EF-hand"/>
    <property type="match status" value="1"/>
</dbReference>
<evidence type="ECO:0000259" key="1">
    <source>
        <dbReference type="PROSITE" id="PS50222"/>
    </source>
</evidence>
<dbReference type="InterPro" id="IPR002048">
    <property type="entry name" value="EF_hand_dom"/>
</dbReference>
<proteinExistence type="predicted"/>
<dbReference type="AlphaFoldDB" id="A0A834KFC5"/>